<sequence length="401" mass="45060">MSLNSTQYEVLAEQIESILRNLENTTAEINDDKIRRRLVIGARKLAVSLEQPRETLRRISHSSFHLPLALVGVESGVFAALATDSRPFNIAELAEKTGVDKGLLKKLLRYYQATDVLSQIDDDMYQSNNVTRALNNQDRANTLRWARKIIAPGALTLPDHLQSNQYKDPTGIFPTAWTSSVPTDKHPYEYLADNPWALKLAQAYMRNQREGRPLFFHVLDFETRFGQKTNSSTILFVDVGGSTGSQCLALRQRYPNLPGRVMIQDRPEVVKQLKGKIDASANIEAEEHDIFTPQPVKGARAYYMRNIFHAWGDATCKDILVNAKAGMNDQSVMLIDEIVLPERGATAQGSEHDIEVMICVGGIERTKAQWESLLNDTGLKILEVVKYDEDYEDSLIIAALN</sequence>
<proteinExistence type="predicted"/>
<protein>
    <recommendedName>
        <fullName evidence="4">O-methyltransferase C-terminal domain-containing protein</fullName>
    </recommendedName>
</protein>
<evidence type="ECO:0000256" key="2">
    <source>
        <dbReference type="ARBA" id="ARBA00022679"/>
    </source>
</evidence>
<dbReference type="Proteomes" id="UP000224854">
    <property type="component" value="Unassembled WGS sequence"/>
</dbReference>
<dbReference type="OrthoDB" id="2410195at2759"/>
<evidence type="ECO:0000256" key="3">
    <source>
        <dbReference type="ARBA" id="ARBA00022691"/>
    </source>
</evidence>
<dbReference type="Gene3D" id="1.10.10.10">
    <property type="entry name" value="Winged helix-like DNA-binding domain superfamily/Winged helix DNA-binding domain"/>
    <property type="match status" value="1"/>
</dbReference>
<evidence type="ECO:0000313" key="5">
    <source>
        <dbReference type="EMBL" id="PHH70098.1"/>
    </source>
</evidence>
<dbReference type="Pfam" id="PF00891">
    <property type="entry name" value="Methyltransf_2"/>
    <property type="match status" value="1"/>
</dbReference>
<dbReference type="EMBL" id="NJEU01000844">
    <property type="protein sequence ID" value="PHH70098.1"/>
    <property type="molecule type" value="Genomic_DNA"/>
</dbReference>
<keyword evidence="1" id="KW-0489">Methyltransferase</keyword>
<keyword evidence="2" id="KW-0808">Transferase</keyword>
<accession>A0A2C5XW37</accession>
<gene>
    <name evidence="5" type="ORF">CDD82_7343</name>
</gene>
<dbReference type="InterPro" id="IPR036388">
    <property type="entry name" value="WH-like_DNA-bd_sf"/>
</dbReference>
<dbReference type="InterPro" id="IPR016461">
    <property type="entry name" value="COMT-like"/>
</dbReference>
<dbReference type="InterPro" id="IPR001077">
    <property type="entry name" value="COMT_C"/>
</dbReference>
<organism evidence="5 6">
    <name type="scientific">Ophiocordyceps australis</name>
    <dbReference type="NCBI Taxonomy" id="1399860"/>
    <lineage>
        <taxon>Eukaryota</taxon>
        <taxon>Fungi</taxon>
        <taxon>Dikarya</taxon>
        <taxon>Ascomycota</taxon>
        <taxon>Pezizomycotina</taxon>
        <taxon>Sordariomycetes</taxon>
        <taxon>Hypocreomycetidae</taxon>
        <taxon>Hypocreales</taxon>
        <taxon>Ophiocordycipitaceae</taxon>
        <taxon>Ophiocordyceps</taxon>
    </lineage>
</organism>
<dbReference type="SUPFAM" id="SSF53335">
    <property type="entry name" value="S-adenosyl-L-methionine-dependent methyltransferases"/>
    <property type="match status" value="1"/>
</dbReference>
<dbReference type="Gene3D" id="3.40.50.150">
    <property type="entry name" value="Vaccinia Virus protein VP39"/>
    <property type="match status" value="1"/>
</dbReference>
<dbReference type="PANTHER" id="PTHR43712">
    <property type="entry name" value="PUTATIVE (AFU_ORTHOLOGUE AFUA_4G14580)-RELATED"/>
    <property type="match status" value="1"/>
</dbReference>
<keyword evidence="6" id="KW-1185">Reference proteome</keyword>
<reference evidence="5 6" key="1">
    <citation type="submission" date="2017-06" db="EMBL/GenBank/DDBJ databases">
        <title>Ant-infecting Ophiocordyceps genomes reveal a high diversity of potential behavioral manipulation genes and a possible major role for enterotoxins.</title>
        <authorList>
            <person name="De Bekker C."/>
            <person name="Evans H.C."/>
            <person name="Brachmann A."/>
            <person name="Hughes D.P."/>
        </authorList>
    </citation>
    <scope>NUCLEOTIDE SEQUENCE [LARGE SCALE GENOMIC DNA]</scope>
    <source>
        <strain evidence="5 6">1348a</strain>
    </source>
</reference>
<dbReference type="GO" id="GO:0032259">
    <property type="term" value="P:methylation"/>
    <property type="evidence" value="ECO:0007669"/>
    <property type="project" value="UniProtKB-KW"/>
</dbReference>
<dbReference type="PANTHER" id="PTHR43712:SF1">
    <property type="entry name" value="HYPOTHETICAL O-METHYLTRANSFERASE (EUROFUNG)-RELATED"/>
    <property type="match status" value="1"/>
</dbReference>
<dbReference type="InterPro" id="IPR029063">
    <property type="entry name" value="SAM-dependent_MTases_sf"/>
</dbReference>
<dbReference type="GO" id="GO:0008171">
    <property type="term" value="F:O-methyltransferase activity"/>
    <property type="evidence" value="ECO:0007669"/>
    <property type="project" value="InterPro"/>
</dbReference>
<name>A0A2C5XW37_9HYPO</name>
<evidence type="ECO:0000259" key="4">
    <source>
        <dbReference type="Pfam" id="PF00891"/>
    </source>
</evidence>
<dbReference type="InterPro" id="IPR036390">
    <property type="entry name" value="WH_DNA-bd_sf"/>
</dbReference>
<dbReference type="PROSITE" id="PS51683">
    <property type="entry name" value="SAM_OMT_II"/>
    <property type="match status" value="1"/>
</dbReference>
<evidence type="ECO:0000256" key="1">
    <source>
        <dbReference type="ARBA" id="ARBA00022603"/>
    </source>
</evidence>
<feature type="domain" description="O-methyltransferase C-terminal" evidence="4">
    <location>
        <begin position="235"/>
        <end position="379"/>
    </location>
</feature>
<dbReference type="SUPFAM" id="SSF46785">
    <property type="entry name" value="Winged helix' DNA-binding domain"/>
    <property type="match status" value="1"/>
</dbReference>
<keyword evidence="3" id="KW-0949">S-adenosyl-L-methionine</keyword>
<evidence type="ECO:0000313" key="6">
    <source>
        <dbReference type="Proteomes" id="UP000224854"/>
    </source>
</evidence>
<dbReference type="AlphaFoldDB" id="A0A2C5XW37"/>
<comment type="caution">
    <text evidence="5">The sequence shown here is derived from an EMBL/GenBank/DDBJ whole genome shotgun (WGS) entry which is preliminary data.</text>
</comment>